<dbReference type="Gene3D" id="3.40.50.200">
    <property type="entry name" value="Peptidase S8/S53 domain"/>
    <property type="match status" value="1"/>
</dbReference>
<name>A0ABX7RCY0_9GAMM</name>
<dbReference type="InterPro" id="IPR050131">
    <property type="entry name" value="Peptidase_S8_subtilisin-like"/>
</dbReference>
<keyword evidence="3 5" id="KW-0378">Hydrolase</keyword>
<dbReference type="Proteomes" id="UP000663400">
    <property type="component" value="Chromosome"/>
</dbReference>
<dbReference type="InterPro" id="IPR015500">
    <property type="entry name" value="Peptidase_S8_subtilisin-rel"/>
</dbReference>
<feature type="active site" description="Charge relay system" evidence="5">
    <location>
        <position position="249"/>
    </location>
</feature>
<dbReference type="PROSITE" id="PS00137">
    <property type="entry name" value="SUBTILASE_HIS"/>
    <property type="match status" value="1"/>
</dbReference>
<dbReference type="InterPro" id="IPR000209">
    <property type="entry name" value="Peptidase_S8/S53_dom"/>
</dbReference>
<organism evidence="8 9">
    <name type="scientific">Lysobacter arenosi</name>
    <dbReference type="NCBI Taxonomy" id="2795387"/>
    <lineage>
        <taxon>Bacteria</taxon>
        <taxon>Pseudomonadati</taxon>
        <taxon>Pseudomonadota</taxon>
        <taxon>Gammaproteobacteria</taxon>
        <taxon>Lysobacterales</taxon>
        <taxon>Lysobacteraceae</taxon>
        <taxon>Lysobacter</taxon>
    </lineage>
</organism>
<dbReference type="PROSITE" id="PS51892">
    <property type="entry name" value="SUBTILASE"/>
    <property type="match status" value="1"/>
</dbReference>
<evidence type="ECO:0000256" key="2">
    <source>
        <dbReference type="ARBA" id="ARBA00022670"/>
    </source>
</evidence>
<dbReference type="InterPro" id="IPR023828">
    <property type="entry name" value="Peptidase_S8_Ser-AS"/>
</dbReference>
<evidence type="ECO:0000256" key="3">
    <source>
        <dbReference type="ARBA" id="ARBA00022801"/>
    </source>
</evidence>
<dbReference type="InterPro" id="IPR022398">
    <property type="entry name" value="Peptidase_S8_His-AS"/>
</dbReference>
<sequence>MGRIVPLTQRERTGAHLPRLGGTVTSIREAGLHREAAGREAVRTVLLPGRQFRDRPMSFEEVTVVKSVMSVLTLACLLPITAQAAPGSRQIGVNVLLNTAPSPAILAQLGAHGNVRKVLTEIDAVTLKTTESQLAAIRALDFVLSANPDAERKGAPVDTVSATSFVTGLSTWDQDAVDVTNLGQGRTIAQDGNGVYVAVLDTGLLDTWRQYFPQERIAAQFAKAFNGGGGEQGGISEPPNKWEHDQNSHGTHVTSTILGYSLNGVPINGTAPLATVIPVKVLNQNGSGWSSVVAAGIVYVADLKASGALGNAPVVINMSLGGSELDALEKAAIDFAIDEGVIIVASGGNEGESGMGFPGAYAPVISVAASGWNGQWKPGADGNPGNWWNADNVADPTSVSDFHIADFSSRELAGQDLDVVAPGSWVVGPYQTQSGKTSYFYLSGTSMASPHVAGIAALMLQKNPTLLQADVEDILETAALPMPAGCALLTQPSGPPVQTCWGADATGEGLITAANALSLTP</sequence>
<proteinExistence type="inferred from homology"/>
<evidence type="ECO:0000256" key="4">
    <source>
        <dbReference type="ARBA" id="ARBA00022825"/>
    </source>
</evidence>
<dbReference type="InterPro" id="IPR036852">
    <property type="entry name" value="Peptidase_S8/S53_dom_sf"/>
</dbReference>
<dbReference type="EMBL" id="CP071517">
    <property type="protein sequence ID" value="QSX75171.1"/>
    <property type="molecule type" value="Genomic_DNA"/>
</dbReference>
<accession>A0ABX7RCY0</accession>
<evidence type="ECO:0000256" key="5">
    <source>
        <dbReference type="PROSITE-ProRule" id="PRU01240"/>
    </source>
</evidence>
<gene>
    <name evidence="8" type="ORF">HIV01_000945</name>
</gene>
<dbReference type="PANTHER" id="PTHR43806:SF11">
    <property type="entry name" value="CEREVISIN-RELATED"/>
    <property type="match status" value="1"/>
</dbReference>
<dbReference type="PANTHER" id="PTHR43806">
    <property type="entry name" value="PEPTIDASE S8"/>
    <property type="match status" value="1"/>
</dbReference>
<evidence type="ECO:0000256" key="1">
    <source>
        <dbReference type="ARBA" id="ARBA00011073"/>
    </source>
</evidence>
<protein>
    <submittedName>
        <fullName evidence="8">S8 family serine peptidase</fullName>
    </submittedName>
</protein>
<evidence type="ECO:0000259" key="7">
    <source>
        <dbReference type="Pfam" id="PF00082"/>
    </source>
</evidence>
<feature type="active site" description="Charge relay system" evidence="5">
    <location>
        <position position="446"/>
    </location>
</feature>
<reference evidence="8 9" key="1">
    <citation type="submission" date="2021-02" db="EMBL/GenBank/DDBJ databases">
        <title>Lysobacter arenosi sp. nov., isolated from soil of gangwondo yeongwol, south Korea.</title>
        <authorList>
            <person name="Kim K.R."/>
            <person name="Kim K.H."/>
            <person name="Jeon C.O."/>
        </authorList>
    </citation>
    <scope>NUCLEOTIDE SEQUENCE [LARGE SCALE GENOMIC DNA]</scope>
    <source>
        <strain evidence="8 9">R7</strain>
    </source>
</reference>
<feature type="region of interest" description="Disordered" evidence="6">
    <location>
        <begin position="229"/>
        <end position="249"/>
    </location>
</feature>
<evidence type="ECO:0000256" key="6">
    <source>
        <dbReference type="SAM" id="MobiDB-lite"/>
    </source>
</evidence>
<keyword evidence="2 5" id="KW-0645">Protease</keyword>
<dbReference type="PRINTS" id="PR00723">
    <property type="entry name" value="SUBTILISIN"/>
</dbReference>
<feature type="active site" description="Charge relay system" evidence="5">
    <location>
        <position position="201"/>
    </location>
</feature>
<dbReference type="PROSITE" id="PS00138">
    <property type="entry name" value="SUBTILASE_SER"/>
    <property type="match status" value="1"/>
</dbReference>
<feature type="domain" description="Peptidase S8/S53" evidence="7">
    <location>
        <begin position="192"/>
        <end position="479"/>
    </location>
</feature>
<dbReference type="Pfam" id="PF00082">
    <property type="entry name" value="Peptidase_S8"/>
    <property type="match status" value="1"/>
</dbReference>
<evidence type="ECO:0000313" key="8">
    <source>
        <dbReference type="EMBL" id="QSX75171.1"/>
    </source>
</evidence>
<comment type="similarity">
    <text evidence="1 5">Belongs to the peptidase S8 family.</text>
</comment>
<dbReference type="SUPFAM" id="SSF52743">
    <property type="entry name" value="Subtilisin-like"/>
    <property type="match status" value="1"/>
</dbReference>
<dbReference type="RefSeq" id="WP_207527040.1">
    <property type="nucleotide sequence ID" value="NZ_CP071517.1"/>
</dbReference>
<keyword evidence="4 5" id="KW-0720">Serine protease</keyword>
<keyword evidence="9" id="KW-1185">Reference proteome</keyword>
<evidence type="ECO:0000313" key="9">
    <source>
        <dbReference type="Proteomes" id="UP000663400"/>
    </source>
</evidence>